<keyword evidence="2" id="KW-0812">Transmembrane</keyword>
<protein>
    <submittedName>
        <fullName evidence="3">(diamondback moth) hypothetical protein</fullName>
    </submittedName>
</protein>
<evidence type="ECO:0000256" key="1">
    <source>
        <dbReference type="SAM" id="MobiDB-lite"/>
    </source>
</evidence>
<accession>A0A8S4EA80</accession>
<feature type="transmembrane region" description="Helical" evidence="2">
    <location>
        <begin position="334"/>
        <end position="361"/>
    </location>
</feature>
<dbReference type="InterPro" id="IPR029386">
    <property type="entry name" value="TMEM169"/>
</dbReference>
<feature type="compositionally biased region" description="Polar residues" evidence="1">
    <location>
        <begin position="161"/>
        <end position="185"/>
    </location>
</feature>
<organism evidence="3 4">
    <name type="scientific">Plutella xylostella</name>
    <name type="common">Diamondback moth</name>
    <name type="synonym">Plutella maculipennis</name>
    <dbReference type="NCBI Taxonomy" id="51655"/>
    <lineage>
        <taxon>Eukaryota</taxon>
        <taxon>Metazoa</taxon>
        <taxon>Ecdysozoa</taxon>
        <taxon>Arthropoda</taxon>
        <taxon>Hexapoda</taxon>
        <taxon>Insecta</taxon>
        <taxon>Pterygota</taxon>
        <taxon>Neoptera</taxon>
        <taxon>Endopterygota</taxon>
        <taxon>Lepidoptera</taxon>
        <taxon>Glossata</taxon>
        <taxon>Ditrysia</taxon>
        <taxon>Yponomeutoidea</taxon>
        <taxon>Plutellidae</taxon>
        <taxon>Plutella</taxon>
    </lineage>
</organism>
<feature type="region of interest" description="Disordered" evidence="1">
    <location>
        <begin position="85"/>
        <end position="109"/>
    </location>
</feature>
<evidence type="ECO:0000313" key="3">
    <source>
        <dbReference type="EMBL" id="CAG9112600.1"/>
    </source>
</evidence>
<evidence type="ECO:0000256" key="2">
    <source>
        <dbReference type="SAM" id="Phobius"/>
    </source>
</evidence>
<dbReference type="Pfam" id="PF15052">
    <property type="entry name" value="TMEM169"/>
    <property type="match status" value="1"/>
</dbReference>
<gene>
    <name evidence="3" type="ORF">PLXY2_LOCUS4972</name>
</gene>
<sequence>MAKVEQPLFVLPKKRNGKKLINVPTHVDHIISVQGADTDLPSKYKNGYSSPVTEHVVNGIIHSTMEGLKSNMKINLPIITDVHEEETNESNIDSEPDKPQNISKGGYIPLSTLTSSREIIDLSPIYENSSDACSSHDDLREHHDYDIQKSCKALNSDHESSATPNSMSQTQSENSFEMGNLTDSLKGSAKRKKRVNIVSEITEMDNADSEITALRVASEGSLSTDCSLSDNKGYLTMTGTIKRGKKKGQNVDVKLNISREELEMIEAAIVAEEYNKMDISKCSTHNGPHVFLFSLLCIPVVASMSALYSFYMGTMTWYNIFTHVTENLHWMKKALLSPIVILSYPFLITIFTLGVGLYAGVVQLTFSSTNWWKEVCDFEKGFYGWLCNVLGVSECSPYEVVILMDVKPT</sequence>
<feature type="region of interest" description="Disordered" evidence="1">
    <location>
        <begin position="154"/>
        <end position="189"/>
    </location>
</feature>
<dbReference type="Proteomes" id="UP000653454">
    <property type="component" value="Unassembled WGS sequence"/>
</dbReference>
<dbReference type="AlphaFoldDB" id="A0A8S4EA80"/>
<keyword evidence="2" id="KW-1133">Transmembrane helix</keyword>
<dbReference type="PANTHER" id="PTHR31777">
    <property type="entry name" value="TRANSMEMBRANE PROTEIN 169"/>
    <property type="match status" value="1"/>
</dbReference>
<dbReference type="EMBL" id="CAJHNJ030000014">
    <property type="protein sequence ID" value="CAG9112600.1"/>
    <property type="molecule type" value="Genomic_DNA"/>
</dbReference>
<keyword evidence="4" id="KW-1185">Reference proteome</keyword>
<keyword evidence="2" id="KW-0472">Membrane</keyword>
<feature type="transmembrane region" description="Helical" evidence="2">
    <location>
        <begin position="290"/>
        <end position="313"/>
    </location>
</feature>
<feature type="compositionally biased region" description="Acidic residues" evidence="1">
    <location>
        <begin position="85"/>
        <end position="94"/>
    </location>
</feature>
<dbReference type="PANTHER" id="PTHR31777:SF0">
    <property type="entry name" value="TRANSMEMBRANE PROTEIN 169"/>
    <property type="match status" value="1"/>
</dbReference>
<reference evidence="3" key="1">
    <citation type="submission" date="2020-11" db="EMBL/GenBank/DDBJ databases">
        <authorList>
            <person name="Whiteford S."/>
        </authorList>
    </citation>
    <scope>NUCLEOTIDE SEQUENCE</scope>
</reference>
<comment type="caution">
    <text evidence="3">The sequence shown here is derived from an EMBL/GenBank/DDBJ whole genome shotgun (WGS) entry which is preliminary data.</text>
</comment>
<name>A0A8S4EA80_PLUXY</name>
<proteinExistence type="predicted"/>
<evidence type="ECO:0000313" key="4">
    <source>
        <dbReference type="Proteomes" id="UP000653454"/>
    </source>
</evidence>